<dbReference type="EMBL" id="UINC01184437">
    <property type="protein sequence ID" value="SVD95655.1"/>
    <property type="molecule type" value="Genomic_DNA"/>
</dbReference>
<dbReference type="InterPro" id="IPR025965">
    <property type="entry name" value="FlgD/Vpr_Ig-like"/>
</dbReference>
<dbReference type="InterPro" id="IPR026444">
    <property type="entry name" value="Secre_tail"/>
</dbReference>
<gene>
    <name evidence="2" type="ORF">METZ01_LOCUS448509</name>
</gene>
<name>A0A382ZKP9_9ZZZZ</name>
<reference evidence="2" key="1">
    <citation type="submission" date="2018-05" db="EMBL/GenBank/DDBJ databases">
        <authorList>
            <person name="Lanie J.A."/>
            <person name="Ng W.-L."/>
            <person name="Kazmierczak K.M."/>
            <person name="Andrzejewski T.M."/>
            <person name="Davidsen T.M."/>
            <person name="Wayne K.J."/>
            <person name="Tettelin H."/>
            <person name="Glass J.I."/>
            <person name="Rusch D."/>
            <person name="Podicherti R."/>
            <person name="Tsui H.-C.T."/>
            <person name="Winkler M.E."/>
        </authorList>
    </citation>
    <scope>NUCLEOTIDE SEQUENCE</scope>
</reference>
<dbReference type="Pfam" id="PF13860">
    <property type="entry name" value="FlgD_ig"/>
    <property type="match status" value="1"/>
</dbReference>
<dbReference type="AlphaFoldDB" id="A0A382ZKP9"/>
<dbReference type="NCBIfam" id="TIGR04183">
    <property type="entry name" value="Por_Secre_tail"/>
    <property type="match status" value="1"/>
</dbReference>
<accession>A0A382ZKP9</accession>
<dbReference type="Gene3D" id="2.60.40.4070">
    <property type="match status" value="1"/>
</dbReference>
<organism evidence="2">
    <name type="scientific">marine metagenome</name>
    <dbReference type="NCBI Taxonomy" id="408172"/>
    <lineage>
        <taxon>unclassified sequences</taxon>
        <taxon>metagenomes</taxon>
        <taxon>ecological metagenomes</taxon>
    </lineage>
</organism>
<evidence type="ECO:0000313" key="2">
    <source>
        <dbReference type="EMBL" id="SVD95655.1"/>
    </source>
</evidence>
<feature type="non-terminal residue" evidence="2">
    <location>
        <position position="1"/>
    </location>
</feature>
<sequence length="123" mass="13986">DDSIFPVRMEVDYVRVYEASSELSSQLETIPNTYNLHYNYPNPFNPATTLCYFLPEQTHVTLTVYDLMGKEIIQLVDAIQNVGNKTVQWDGTDSFGRPVSAGLYLYQVRTSNHTSVGKMTLLK</sequence>
<proteinExistence type="predicted"/>
<feature type="domain" description="FlgD/Vpr Ig-like" evidence="1">
    <location>
        <begin position="58"/>
        <end position="112"/>
    </location>
</feature>
<protein>
    <recommendedName>
        <fullName evidence="1">FlgD/Vpr Ig-like domain-containing protein</fullName>
    </recommendedName>
</protein>
<evidence type="ECO:0000259" key="1">
    <source>
        <dbReference type="Pfam" id="PF13860"/>
    </source>
</evidence>